<organism evidence="2 3">
    <name type="scientific">Phytophthora lilii</name>
    <dbReference type="NCBI Taxonomy" id="2077276"/>
    <lineage>
        <taxon>Eukaryota</taxon>
        <taxon>Sar</taxon>
        <taxon>Stramenopiles</taxon>
        <taxon>Oomycota</taxon>
        <taxon>Peronosporomycetes</taxon>
        <taxon>Peronosporales</taxon>
        <taxon>Peronosporaceae</taxon>
        <taxon>Phytophthora</taxon>
    </lineage>
</organism>
<protein>
    <submittedName>
        <fullName evidence="2">Unnamed protein product</fullName>
    </submittedName>
</protein>
<evidence type="ECO:0000313" key="2">
    <source>
        <dbReference type="EMBL" id="GMF15184.1"/>
    </source>
</evidence>
<gene>
    <name evidence="2" type="ORF">Plil01_000516100</name>
</gene>
<feature type="region of interest" description="Disordered" evidence="1">
    <location>
        <begin position="67"/>
        <end position="94"/>
    </location>
</feature>
<name>A0A9W6WT47_9STRA</name>
<evidence type="ECO:0000256" key="1">
    <source>
        <dbReference type="SAM" id="MobiDB-lite"/>
    </source>
</evidence>
<reference evidence="2" key="1">
    <citation type="submission" date="2023-04" db="EMBL/GenBank/DDBJ databases">
        <title>Phytophthora lilii NBRC 32176.</title>
        <authorList>
            <person name="Ichikawa N."/>
            <person name="Sato H."/>
            <person name="Tonouchi N."/>
        </authorList>
    </citation>
    <scope>NUCLEOTIDE SEQUENCE</scope>
    <source>
        <strain evidence="2">NBRC 32176</strain>
    </source>
</reference>
<accession>A0A9W6WT47</accession>
<dbReference type="AlphaFoldDB" id="A0A9W6WT47"/>
<keyword evidence="3" id="KW-1185">Reference proteome</keyword>
<dbReference type="EMBL" id="BSXW01000217">
    <property type="protein sequence ID" value="GMF15184.1"/>
    <property type="molecule type" value="Genomic_DNA"/>
</dbReference>
<sequence>MNGDEESVSAVIFLAIDSANKISNVFVPPASPLEASATFRDKDKASMGIIRLKALVRGLAIAFHPNSSTKPIRDGANVSFSCSRSKKSGEKQPG</sequence>
<dbReference type="Proteomes" id="UP001165083">
    <property type="component" value="Unassembled WGS sequence"/>
</dbReference>
<comment type="caution">
    <text evidence="2">The sequence shown here is derived from an EMBL/GenBank/DDBJ whole genome shotgun (WGS) entry which is preliminary data.</text>
</comment>
<evidence type="ECO:0000313" key="3">
    <source>
        <dbReference type="Proteomes" id="UP001165083"/>
    </source>
</evidence>
<proteinExistence type="predicted"/>